<feature type="transmembrane region" description="Helical" evidence="6">
    <location>
        <begin position="259"/>
        <end position="292"/>
    </location>
</feature>
<reference evidence="7 8" key="1">
    <citation type="submission" date="2013-03" db="EMBL/GenBank/DDBJ databases">
        <authorList>
            <person name="Warren W."/>
            <person name="Wilson R.K."/>
        </authorList>
    </citation>
    <scope>NUCLEOTIDE SEQUENCE</scope>
</reference>
<keyword evidence="3 6" id="KW-0812">Transmembrane</keyword>
<protein>
    <recommendedName>
        <fullName evidence="9">Calcium channel flower homolog</fullName>
    </recommendedName>
</protein>
<reference evidence="7" key="2">
    <citation type="submission" date="2025-08" db="UniProtKB">
        <authorList>
            <consortium name="Ensembl"/>
        </authorList>
    </citation>
    <scope>IDENTIFICATION</scope>
</reference>
<evidence type="ECO:0000313" key="7">
    <source>
        <dbReference type="Ensembl" id="ENSMFAP00000001523.2"/>
    </source>
</evidence>
<dbReference type="SMART" id="SM01077">
    <property type="entry name" value="Cg6151-P"/>
    <property type="match status" value="1"/>
</dbReference>
<evidence type="ECO:0000256" key="3">
    <source>
        <dbReference type="ARBA" id="ARBA00022692"/>
    </source>
</evidence>
<name>A0A2K5TNB4_MACFA</name>
<sequence>MSKAVLRSSATLESFVLEGDPGGPRSSPTAVRLTLSGFLACCLHKVTWENGKRQNSRPRWRDQVQRSCCKFNELVANCCLQGPRSAMAWACSLPSSQLPGPSLKAPGVPGEAGLQAVGRGGSWVQETLLVRCSREAGRQGCTSGHQRSHALGWRKTPPPLPGLMAFQRCVAGLWDLLTCKRRNGPRQMKIAYQRHRAACAISGLFNCITIHPLNIAAGVWMIMNAFILLLCEAPFCCQFIEFANTVAEKVDRLRSWQKAVFYCGMAVVPIVISLTLTTLLGNAIAFATGVLYGLSALGKKGDAISYARIQQQRQQADEEKLAETLEG</sequence>
<feature type="transmembrane region" description="Helical" evidence="6">
    <location>
        <begin position="197"/>
        <end position="220"/>
    </location>
</feature>
<dbReference type="AlphaFoldDB" id="A0A2K5TNB4"/>
<dbReference type="Pfam" id="PF10233">
    <property type="entry name" value="Cg6151-P"/>
    <property type="match status" value="1"/>
</dbReference>
<evidence type="ECO:0008006" key="9">
    <source>
        <dbReference type="Google" id="ProtNLM"/>
    </source>
</evidence>
<evidence type="ECO:0000256" key="1">
    <source>
        <dbReference type="ARBA" id="ARBA00004127"/>
    </source>
</evidence>
<dbReference type="Ensembl" id="ENSMFAT00000000050.2">
    <property type="protein sequence ID" value="ENSMFAP00000001523.2"/>
    <property type="gene ID" value="ENSMFAG00000038988.2"/>
</dbReference>
<dbReference type="PANTHER" id="PTHR13314:SF2">
    <property type="entry name" value="CALCIUM CHANNEL FLOWER HOMOLOG"/>
    <property type="match status" value="1"/>
</dbReference>
<dbReference type="OrthoDB" id="9934994at2759"/>
<keyword evidence="4 6" id="KW-1133">Transmembrane helix</keyword>
<dbReference type="GeneTree" id="ENSGT00390000000529"/>
<organism evidence="7 8">
    <name type="scientific">Macaca fascicularis</name>
    <name type="common">Crab-eating macaque</name>
    <name type="synonym">Cynomolgus monkey</name>
    <dbReference type="NCBI Taxonomy" id="9541"/>
    <lineage>
        <taxon>Eukaryota</taxon>
        <taxon>Metazoa</taxon>
        <taxon>Chordata</taxon>
        <taxon>Craniata</taxon>
        <taxon>Vertebrata</taxon>
        <taxon>Euteleostomi</taxon>
        <taxon>Mammalia</taxon>
        <taxon>Eutheria</taxon>
        <taxon>Euarchontoglires</taxon>
        <taxon>Primates</taxon>
        <taxon>Haplorrhini</taxon>
        <taxon>Catarrhini</taxon>
        <taxon>Cercopithecidae</taxon>
        <taxon>Cercopithecinae</taxon>
        <taxon>Macaca</taxon>
    </lineage>
</organism>
<reference evidence="7" key="3">
    <citation type="submission" date="2025-09" db="UniProtKB">
        <authorList>
            <consortium name="Ensembl"/>
        </authorList>
    </citation>
    <scope>IDENTIFICATION</scope>
</reference>
<accession>A0A2K5TNB4</accession>
<comment type="similarity">
    <text evidence="2">Belongs to the calcium channel flower family.</text>
</comment>
<feature type="transmembrane region" description="Helical" evidence="6">
    <location>
        <begin position="226"/>
        <end position="247"/>
    </location>
</feature>
<dbReference type="GO" id="GO:0016020">
    <property type="term" value="C:membrane"/>
    <property type="evidence" value="ECO:0007669"/>
    <property type="project" value="InterPro"/>
</dbReference>
<dbReference type="InterPro" id="IPR019365">
    <property type="entry name" value="TVP18/Ca-channel_flower"/>
</dbReference>
<evidence type="ECO:0000256" key="5">
    <source>
        <dbReference type="ARBA" id="ARBA00023136"/>
    </source>
</evidence>
<proteinExistence type="inferred from homology"/>
<evidence type="ECO:0000313" key="8">
    <source>
        <dbReference type="Proteomes" id="UP000233100"/>
    </source>
</evidence>
<evidence type="ECO:0000256" key="6">
    <source>
        <dbReference type="SAM" id="Phobius"/>
    </source>
</evidence>
<dbReference type="KEGG" id="mcf:102145705"/>
<dbReference type="Proteomes" id="UP000233100">
    <property type="component" value="Chromosome 15"/>
</dbReference>
<dbReference type="RefSeq" id="XP_005580572.1">
    <property type="nucleotide sequence ID" value="XM_005580515.5"/>
</dbReference>
<dbReference type="GeneID" id="102145705"/>
<comment type="subcellular location">
    <subcellularLocation>
        <location evidence="1">Endomembrane system</location>
        <topology evidence="1">Multi-pass membrane protein</topology>
    </subcellularLocation>
</comment>
<dbReference type="Bgee" id="ENSMFAG00000038988">
    <property type="expression patterns" value="Expressed in liver and 10 other cell types or tissues"/>
</dbReference>
<dbReference type="GO" id="GO:0012505">
    <property type="term" value="C:endomembrane system"/>
    <property type="evidence" value="ECO:0007669"/>
    <property type="project" value="UniProtKB-SubCell"/>
</dbReference>
<evidence type="ECO:0000256" key="2">
    <source>
        <dbReference type="ARBA" id="ARBA00010023"/>
    </source>
</evidence>
<dbReference type="VEuPathDB" id="HostDB:ENSMFAG00000038988"/>
<keyword evidence="5 6" id="KW-0472">Membrane</keyword>
<dbReference type="CTD" id="11094"/>
<dbReference type="PANTHER" id="PTHR13314">
    <property type="entry name" value="CALCIUM CHANNEL FLOWER HOMOLOG"/>
    <property type="match status" value="1"/>
</dbReference>
<dbReference type="GO" id="GO:0016192">
    <property type="term" value="P:vesicle-mediated transport"/>
    <property type="evidence" value="ECO:0007669"/>
    <property type="project" value="TreeGrafter"/>
</dbReference>
<evidence type="ECO:0000256" key="4">
    <source>
        <dbReference type="ARBA" id="ARBA00022989"/>
    </source>
</evidence>
<keyword evidence="8" id="KW-1185">Reference proteome</keyword>